<feature type="compositionally biased region" description="Low complexity" evidence="1">
    <location>
        <begin position="34"/>
        <end position="46"/>
    </location>
</feature>
<dbReference type="Proteomes" id="UP000292886">
    <property type="component" value="Chromosome"/>
</dbReference>
<dbReference type="PROSITE" id="PS51257">
    <property type="entry name" value="PROKAR_LIPOPROTEIN"/>
    <property type="match status" value="1"/>
</dbReference>
<organism evidence="2 3">
    <name type="scientific">Periweissella cryptocerci</name>
    <dbReference type="NCBI Taxonomy" id="2506420"/>
    <lineage>
        <taxon>Bacteria</taxon>
        <taxon>Bacillati</taxon>
        <taxon>Bacillota</taxon>
        <taxon>Bacilli</taxon>
        <taxon>Lactobacillales</taxon>
        <taxon>Lactobacillaceae</taxon>
        <taxon>Periweissella</taxon>
    </lineage>
</organism>
<dbReference type="EMBL" id="CP037940">
    <property type="protein sequence ID" value="QBO37238.1"/>
    <property type="molecule type" value="Genomic_DNA"/>
</dbReference>
<proteinExistence type="predicted"/>
<keyword evidence="3" id="KW-1185">Reference proteome</keyword>
<dbReference type="KEGG" id="wei:EQG49_12605"/>
<protein>
    <submittedName>
        <fullName evidence="2">Uncharacterized protein</fullName>
    </submittedName>
</protein>
<gene>
    <name evidence="2" type="ORF">EQG49_12605</name>
</gene>
<reference evidence="3" key="1">
    <citation type="submission" date="2019-03" db="EMBL/GenBank/DDBJ databases">
        <title>Weissella sp. 26KH-42 Genome sequencing.</title>
        <authorList>
            <person name="Heo J."/>
            <person name="Kim S.-J."/>
            <person name="Kim J.-S."/>
            <person name="Hong S.-B."/>
            <person name="Kwon S.-W."/>
        </authorList>
    </citation>
    <scope>NUCLEOTIDE SEQUENCE [LARGE SCALE GENOMIC DNA]</scope>
    <source>
        <strain evidence="3">26KH-42</strain>
    </source>
</reference>
<feature type="compositionally biased region" description="Acidic residues" evidence="1">
    <location>
        <begin position="47"/>
        <end position="60"/>
    </location>
</feature>
<dbReference type="AlphaFoldDB" id="A0A4P6YWM7"/>
<evidence type="ECO:0000313" key="3">
    <source>
        <dbReference type="Proteomes" id="UP000292886"/>
    </source>
</evidence>
<accession>A0A4P6YWM7</accession>
<evidence type="ECO:0000313" key="2">
    <source>
        <dbReference type="EMBL" id="QBO37238.1"/>
    </source>
</evidence>
<name>A0A4P6YWM7_9LACO</name>
<sequence length="188" mass="20709">MKKEHTHRFALLTIILLSSIFITGCGSKSAANNTSDSESSISQSSETSDDSADADAEWTEETASSLDKEKSGIDTDSIDREQLVENLSSGSSVWNTEYDYTDNMIVMTAKGDAIDEINGYTDDFVDGIDISIQWNAITDTAIELADTIDKAIPEIGVRILNPRDSRRSLFEYQNGSVTYDFMTDETTD</sequence>
<feature type="compositionally biased region" description="Basic and acidic residues" evidence="1">
    <location>
        <begin position="66"/>
        <end position="79"/>
    </location>
</feature>
<dbReference type="RefSeq" id="WP_133364315.1">
    <property type="nucleotide sequence ID" value="NZ_CP037940.1"/>
</dbReference>
<evidence type="ECO:0000256" key="1">
    <source>
        <dbReference type="SAM" id="MobiDB-lite"/>
    </source>
</evidence>
<feature type="region of interest" description="Disordered" evidence="1">
    <location>
        <begin position="30"/>
        <end position="79"/>
    </location>
</feature>